<protein>
    <submittedName>
        <fullName evidence="2">SHOCT domain-containing protein</fullName>
    </submittedName>
</protein>
<feature type="chain" id="PRO_5040427389" evidence="1">
    <location>
        <begin position="18"/>
        <end position="117"/>
    </location>
</feature>
<name>A0A9Q2WFH0_9BURK</name>
<gene>
    <name evidence="2" type="ORF">G6731_01050</name>
</gene>
<evidence type="ECO:0000256" key="1">
    <source>
        <dbReference type="SAM" id="SignalP"/>
    </source>
</evidence>
<feature type="signal peptide" evidence="1">
    <location>
        <begin position="1"/>
        <end position="17"/>
    </location>
</feature>
<organism evidence="2 3">
    <name type="scientific">Polynucleobacter paneuropaeus</name>
    <dbReference type="NCBI Taxonomy" id="2527775"/>
    <lineage>
        <taxon>Bacteria</taxon>
        <taxon>Pseudomonadati</taxon>
        <taxon>Pseudomonadota</taxon>
        <taxon>Betaproteobacteria</taxon>
        <taxon>Burkholderiales</taxon>
        <taxon>Burkholderiaceae</taxon>
        <taxon>Polynucleobacter</taxon>
    </lineage>
</organism>
<dbReference type="Proteomes" id="UP000783102">
    <property type="component" value="Unassembled WGS sequence"/>
</dbReference>
<reference evidence="2" key="1">
    <citation type="journal article" date="2021" name="Genome Biol. Evol.">
        <title>Continental-Scale Gene Flow Prevents Allopatric Divergence of Pelagic Freshwater Bacteria.</title>
        <authorList>
            <person name="Hoetzinger M."/>
            <person name="Pitt A."/>
            <person name="Huemer A."/>
            <person name="Hahn M.W."/>
        </authorList>
    </citation>
    <scope>NUCLEOTIDE SEQUENCE</scope>
    <source>
        <strain evidence="2">SM1-W8</strain>
    </source>
</reference>
<dbReference type="AlphaFoldDB" id="A0A9Q2WFH0"/>
<keyword evidence="1" id="KW-0732">Signal</keyword>
<evidence type="ECO:0000313" key="3">
    <source>
        <dbReference type="Proteomes" id="UP000783102"/>
    </source>
</evidence>
<accession>A0A9Q2WFH0</accession>
<proteinExistence type="predicted"/>
<evidence type="ECO:0000313" key="2">
    <source>
        <dbReference type="EMBL" id="MBT8550549.1"/>
    </source>
</evidence>
<comment type="caution">
    <text evidence="2">The sequence shown here is derived from an EMBL/GenBank/DDBJ whole genome shotgun (WGS) entry which is preliminary data.</text>
</comment>
<sequence>MKIFFSLLTLLFVVSCATPPSSDPSKVELACAQRCSTDLATCSSGFKFFPVVVQKQCNDNYDVCIGSCPARESNSLGKQIQQNNSANKLEELSILLKRGLITQQDYDKKKAEILKNL</sequence>
<dbReference type="EMBL" id="JAANEY010000001">
    <property type="protein sequence ID" value="MBT8550549.1"/>
    <property type="molecule type" value="Genomic_DNA"/>
</dbReference>
<dbReference type="PROSITE" id="PS51257">
    <property type="entry name" value="PROKAR_LIPOPROTEIN"/>
    <property type="match status" value="1"/>
</dbReference>